<dbReference type="InterPro" id="IPR032675">
    <property type="entry name" value="LRR_dom_sf"/>
</dbReference>
<organism evidence="2 3">
    <name type="scientific">Thalictrum thalictroides</name>
    <name type="common">Rue-anemone</name>
    <name type="synonym">Anemone thalictroides</name>
    <dbReference type="NCBI Taxonomy" id="46969"/>
    <lineage>
        <taxon>Eukaryota</taxon>
        <taxon>Viridiplantae</taxon>
        <taxon>Streptophyta</taxon>
        <taxon>Embryophyta</taxon>
        <taxon>Tracheophyta</taxon>
        <taxon>Spermatophyta</taxon>
        <taxon>Magnoliopsida</taxon>
        <taxon>Ranunculales</taxon>
        <taxon>Ranunculaceae</taxon>
        <taxon>Thalictroideae</taxon>
        <taxon>Thalictrum</taxon>
    </lineage>
</organism>
<accession>A0A7J6X2G8</accession>
<evidence type="ECO:0000313" key="3">
    <source>
        <dbReference type="Proteomes" id="UP000554482"/>
    </source>
</evidence>
<evidence type="ECO:0000313" key="2">
    <source>
        <dbReference type="EMBL" id="KAF5202988.1"/>
    </source>
</evidence>
<evidence type="ECO:0000259" key="1">
    <source>
        <dbReference type="SMART" id="SM00256"/>
    </source>
</evidence>
<protein>
    <submittedName>
        <fullName evidence="2">F-box protein</fullName>
    </submittedName>
</protein>
<proteinExistence type="predicted"/>
<dbReference type="Pfam" id="PF12937">
    <property type="entry name" value="F-box-like"/>
    <property type="match status" value="1"/>
</dbReference>
<dbReference type="InterPro" id="IPR001810">
    <property type="entry name" value="F-box_dom"/>
</dbReference>
<gene>
    <name evidence="2" type="ORF">FRX31_007433</name>
</gene>
<dbReference type="OrthoDB" id="550575at2759"/>
<dbReference type="SMART" id="SM00367">
    <property type="entry name" value="LRR_CC"/>
    <property type="match status" value="4"/>
</dbReference>
<dbReference type="SUPFAM" id="SSF81383">
    <property type="entry name" value="F-box domain"/>
    <property type="match status" value="1"/>
</dbReference>
<sequence>MEAHELIKSPINLVDNSIMFNQTNPRVLEGFPSPKHAVCLVRERRKKNEERRMSNSNVEAEIDRLPVDLLAHIFFLFSSFTDLAQASSVCRKWREGVKQSLARKERLSFAGWKMDDDSTARLVRFAYNLKELDISRSCWGCQITDEGLYKISLAKCVSNLTSISLWGMTGITDRGVIQLVSRANSLHYLNIGGTFVTDESLYAIAASCPHLKTIGLWSCRQVTESGLVVLVNNCHKLESINVFGMRVPIECFIGLLAISPALQIKAGRVNLNVRRIPLLPIH</sequence>
<dbReference type="EMBL" id="JABWDY010007378">
    <property type="protein sequence ID" value="KAF5202988.1"/>
    <property type="molecule type" value="Genomic_DNA"/>
</dbReference>
<dbReference type="GO" id="GO:0019005">
    <property type="term" value="C:SCF ubiquitin ligase complex"/>
    <property type="evidence" value="ECO:0007669"/>
    <property type="project" value="TreeGrafter"/>
</dbReference>
<comment type="caution">
    <text evidence="2">The sequence shown here is derived from an EMBL/GenBank/DDBJ whole genome shotgun (WGS) entry which is preliminary data.</text>
</comment>
<feature type="domain" description="F-box" evidence="1">
    <location>
        <begin position="65"/>
        <end position="106"/>
    </location>
</feature>
<dbReference type="InterPro" id="IPR036047">
    <property type="entry name" value="F-box-like_dom_sf"/>
</dbReference>
<dbReference type="SUPFAM" id="SSF52047">
    <property type="entry name" value="RNI-like"/>
    <property type="match status" value="1"/>
</dbReference>
<dbReference type="AlphaFoldDB" id="A0A7J6X2G8"/>
<dbReference type="InterPro" id="IPR057207">
    <property type="entry name" value="FBXL15_LRR"/>
</dbReference>
<dbReference type="SMART" id="SM00256">
    <property type="entry name" value="FBOX"/>
    <property type="match status" value="1"/>
</dbReference>
<dbReference type="InterPro" id="IPR006553">
    <property type="entry name" value="Leu-rich_rpt_Cys-con_subtyp"/>
</dbReference>
<dbReference type="Gene3D" id="3.80.10.10">
    <property type="entry name" value="Ribonuclease Inhibitor"/>
    <property type="match status" value="1"/>
</dbReference>
<dbReference type="Proteomes" id="UP000554482">
    <property type="component" value="Unassembled WGS sequence"/>
</dbReference>
<dbReference type="Pfam" id="PF25372">
    <property type="entry name" value="DUF7885"/>
    <property type="match status" value="1"/>
</dbReference>
<keyword evidence="3" id="KW-1185">Reference proteome</keyword>
<dbReference type="GO" id="GO:0031146">
    <property type="term" value="P:SCF-dependent proteasomal ubiquitin-dependent protein catabolic process"/>
    <property type="evidence" value="ECO:0007669"/>
    <property type="project" value="TreeGrafter"/>
</dbReference>
<name>A0A7J6X2G8_THATH</name>
<dbReference type="PANTHER" id="PTHR13318">
    <property type="entry name" value="PARTNER OF PAIRED, ISOFORM B-RELATED"/>
    <property type="match status" value="1"/>
</dbReference>
<reference evidence="2 3" key="1">
    <citation type="submission" date="2020-06" db="EMBL/GenBank/DDBJ databases">
        <title>Transcriptomic and genomic resources for Thalictrum thalictroides and T. hernandezii: Facilitating candidate gene discovery in an emerging model plant lineage.</title>
        <authorList>
            <person name="Arias T."/>
            <person name="Riano-Pachon D.M."/>
            <person name="Di Stilio V.S."/>
        </authorList>
    </citation>
    <scope>NUCLEOTIDE SEQUENCE [LARGE SCALE GENOMIC DNA]</scope>
    <source>
        <strain evidence="3">cv. WT478/WT964</strain>
        <tissue evidence="2">Leaves</tissue>
    </source>
</reference>
<dbReference type="FunFam" id="3.80.10.10:FF:000925">
    <property type="entry name" value="F-box protein At5g67140"/>
    <property type="match status" value="1"/>
</dbReference>